<comment type="similarity">
    <text evidence="3 8">Belongs to the eukaryotic RPC3/POLR3C RNA polymerase subunit family.</text>
</comment>
<comment type="subunit">
    <text evidence="8">Component of the RNA polymerase III (Pol III) complex consisting of 17 subunits.</text>
</comment>
<evidence type="ECO:0000256" key="5">
    <source>
        <dbReference type="ARBA" id="ARBA00022478"/>
    </source>
</evidence>
<comment type="similarity">
    <text evidence="2">Belongs to the RNA polymerase beta chain family.</text>
</comment>
<dbReference type="EMBL" id="JAUUTY010000001">
    <property type="protein sequence ID" value="KAK1698082.1"/>
    <property type="molecule type" value="Genomic_DNA"/>
</dbReference>
<reference evidence="10" key="1">
    <citation type="submission" date="2023-07" db="EMBL/GenBank/DDBJ databases">
        <title>A chromosome-level genome assembly of Lolium multiflorum.</title>
        <authorList>
            <person name="Chen Y."/>
            <person name="Copetti D."/>
            <person name="Kolliker R."/>
            <person name="Studer B."/>
        </authorList>
    </citation>
    <scope>NUCLEOTIDE SEQUENCE</scope>
    <source>
        <strain evidence="10">02402/16</strain>
        <tissue evidence="10">Leaf</tissue>
    </source>
</reference>
<evidence type="ECO:0000313" key="11">
    <source>
        <dbReference type="Proteomes" id="UP001231189"/>
    </source>
</evidence>
<feature type="domain" description="RNA polymerase III subunit RPC82-related helix-turn-helix" evidence="9">
    <location>
        <begin position="10"/>
        <end position="68"/>
    </location>
</feature>
<dbReference type="Proteomes" id="UP001231189">
    <property type="component" value="Unassembled WGS sequence"/>
</dbReference>
<dbReference type="PANTHER" id="PTHR12949">
    <property type="entry name" value="RNA POLYMERASE III DNA DIRECTED -RELATED"/>
    <property type="match status" value="1"/>
</dbReference>
<proteinExistence type="inferred from homology"/>
<dbReference type="InterPro" id="IPR039748">
    <property type="entry name" value="RPC3"/>
</dbReference>
<keyword evidence="6 8" id="KW-0804">Transcription</keyword>
<comment type="function">
    <text evidence="8">DNA-dependent RNA polymerase catalyzes the transcription of DNA into RNA using the four ribonucleoside triphosphates as substrates. Specific core component of RNA polymerase III which synthesizes small RNAs, such as 5S rRNA and tRNAs.</text>
</comment>
<dbReference type="InterPro" id="IPR036390">
    <property type="entry name" value="WH_DNA-bd_sf"/>
</dbReference>
<name>A0AAD8U5H5_LOLMU</name>
<dbReference type="GO" id="GO:0003697">
    <property type="term" value="F:single-stranded DNA binding"/>
    <property type="evidence" value="ECO:0007669"/>
    <property type="project" value="UniProtKB-UniRule"/>
</dbReference>
<evidence type="ECO:0000259" key="9">
    <source>
        <dbReference type="Pfam" id="PF08221"/>
    </source>
</evidence>
<dbReference type="InterPro" id="IPR036388">
    <property type="entry name" value="WH-like_DNA-bd_sf"/>
</dbReference>
<evidence type="ECO:0000256" key="1">
    <source>
        <dbReference type="ARBA" id="ARBA00004123"/>
    </source>
</evidence>
<dbReference type="AlphaFoldDB" id="A0AAD8U5H5"/>
<evidence type="ECO:0000256" key="6">
    <source>
        <dbReference type="ARBA" id="ARBA00023163"/>
    </source>
</evidence>
<evidence type="ECO:0000313" key="10">
    <source>
        <dbReference type="EMBL" id="KAK1698082.1"/>
    </source>
</evidence>
<dbReference type="SUPFAM" id="SSF46785">
    <property type="entry name" value="Winged helix' DNA-binding domain"/>
    <property type="match status" value="1"/>
</dbReference>
<sequence length="77" mass="8383">MVSQHGILLAAGLISDHFGPLVAKVCECLLRHGALQLPEIARRLKLPRNHLKNSLLVLIQHNCVQAFSSPNGKPSIV</sequence>
<comment type="subcellular location">
    <subcellularLocation>
        <location evidence="1 8">Nucleus</location>
    </subcellularLocation>
</comment>
<accession>A0AAD8U5H5</accession>
<keyword evidence="11" id="KW-1185">Reference proteome</keyword>
<dbReference type="InterPro" id="IPR013197">
    <property type="entry name" value="RNA_pol_III_RPC82-rel_HTH"/>
</dbReference>
<comment type="caution">
    <text evidence="10">The sequence shown here is derived from an EMBL/GenBank/DDBJ whole genome shotgun (WGS) entry which is preliminary data.</text>
</comment>
<keyword evidence="7 8" id="KW-0539">Nucleus</keyword>
<evidence type="ECO:0000256" key="3">
    <source>
        <dbReference type="ARBA" id="ARBA00007206"/>
    </source>
</evidence>
<organism evidence="10 11">
    <name type="scientific">Lolium multiflorum</name>
    <name type="common">Italian ryegrass</name>
    <name type="synonym">Lolium perenne subsp. multiflorum</name>
    <dbReference type="NCBI Taxonomy" id="4521"/>
    <lineage>
        <taxon>Eukaryota</taxon>
        <taxon>Viridiplantae</taxon>
        <taxon>Streptophyta</taxon>
        <taxon>Embryophyta</taxon>
        <taxon>Tracheophyta</taxon>
        <taxon>Spermatophyta</taxon>
        <taxon>Magnoliopsida</taxon>
        <taxon>Liliopsida</taxon>
        <taxon>Poales</taxon>
        <taxon>Poaceae</taxon>
        <taxon>BOP clade</taxon>
        <taxon>Pooideae</taxon>
        <taxon>Poodae</taxon>
        <taxon>Poeae</taxon>
        <taxon>Poeae Chloroplast Group 2 (Poeae type)</taxon>
        <taxon>Loliodinae</taxon>
        <taxon>Loliinae</taxon>
        <taxon>Lolium</taxon>
    </lineage>
</organism>
<dbReference type="Pfam" id="PF08221">
    <property type="entry name" value="HTH_9"/>
    <property type="match status" value="1"/>
</dbReference>
<dbReference type="PANTHER" id="PTHR12949:SF0">
    <property type="entry name" value="DNA-DIRECTED RNA POLYMERASE III SUBUNIT RPC3"/>
    <property type="match status" value="1"/>
</dbReference>
<evidence type="ECO:0000256" key="4">
    <source>
        <dbReference type="ARBA" id="ARBA00016689"/>
    </source>
</evidence>
<dbReference type="Gene3D" id="1.10.10.10">
    <property type="entry name" value="Winged helix-like DNA-binding domain superfamily/Winged helix DNA-binding domain"/>
    <property type="match status" value="1"/>
</dbReference>
<protein>
    <recommendedName>
        <fullName evidence="4 8">DNA-directed RNA polymerase III subunit RPC3</fullName>
        <shortName evidence="8">RNA polymerase III subunit C3</shortName>
    </recommendedName>
</protein>
<evidence type="ECO:0000256" key="7">
    <source>
        <dbReference type="ARBA" id="ARBA00023242"/>
    </source>
</evidence>
<gene>
    <name evidence="10" type="ORF">QYE76_014779</name>
</gene>
<evidence type="ECO:0000256" key="2">
    <source>
        <dbReference type="ARBA" id="ARBA00006835"/>
    </source>
</evidence>
<keyword evidence="5 8" id="KW-0240">DNA-directed RNA polymerase</keyword>
<evidence type="ECO:0000256" key="8">
    <source>
        <dbReference type="RuleBase" id="RU367076"/>
    </source>
</evidence>
<dbReference type="FunFam" id="1.10.10.10:FF:000218">
    <property type="entry name" value="DNA-directed RNA polymerase III subunit RPC3"/>
    <property type="match status" value="1"/>
</dbReference>
<dbReference type="GO" id="GO:0005666">
    <property type="term" value="C:RNA polymerase III complex"/>
    <property type="evidence" value="ECO:0007669"/>
    <property type="project" value="UniProtKB-UniRule"/>
</dbReference>